<protein>
    <recommendedName>
        <fullName evidence="1">Endonuclease/exonuclease/phosphatase domain-containing protein</fullName>
    </recommendedName>
</protein>
<dbReference type="InterPro" id="IPR005135">
    <property type="entry name" value="Endo/exonuclease/phosphatase"/>
</dbReference>
<evidence type="ECO:0000259" key="1">
    <source>
        <dbReference type="Pfam" id="PF19580"/>
    </source>
</evidence>
<dbReference type="Gene3D" id="3.60.10.10">
    <property type="entry name" value="Endonuclease/exonuclease/phosphatase"/>
    <property type="match status" value="1"/>
</dbReference>
<dbReference type="EMBL" id="UINC01002719">
    <property type="protein sequence ID" value="SUZ99602.1"/>
    <property type="molecule type" value="Genomic_DNA"/>
</dbReference>
<gene>
    <name evidence="2" type="ORF">METZ01_LOCUS52456</name>
</gene>
<dbReference type="AlphaFoldDB" id="A0A381S673"/>
<dbReference type="InterPro" id="IPR036691">
    <property type="entry name" value="Endo/exonu/phosph_ase_sf"/>
</dbReference>
<organism evidence="2">
    <name type="scientific">marine metagenome</name>
    <dbReference type="NCBI Taxonomy" id="408172"/>
    <lineage>
        <taxon>unclassified sequences</taxon>
        <taxon>metagenomes</taxon>
        <taxon>ecological metagenomes</taxon>
    </lineage>
</organism>
<dbReference type="Pfam" id="PF19580">
    <property type="entry name" value="Exo_endo_phos_3"/>
    <property type="match status" value="1"/>
</dbReference>
<name>A0A381S673_9ZZZZ</name>
<reference evidence="2" key="1">
    <citation type="submission" date="2018-05" db="EMBL/GenBank/DDBJ databases">
        <authorList>
            <person name="Lanie J.A."/>
            <person name="Ng W.-L."/>
            <person name="Kazmierczak K.M."/>
            <person name="Andrzejewski T.M."/>
            <person name="Davidsen T.M."/>
            <person name="Wayne K.J."/>
            <person name="Tettelin H."/>
            <person name="Glass J.I."/>
            <person name="Rusch D."/>
            <person name="Podicherti R."/>
            <person name="Tsui H.-C.T."/>
            <person name="Winkler M.E."/>
        </authorList>
    </citation>
    <scope>NUCLEOTIDE SEQUENCE</scope>
</reference>
<feature type="domain" description="Endonuclease/exonuclease/phosphatase" evidence="1">
    <location>
        <begin position="38"/>
        <end position="333"/>
    </location>
</feature>
<dbReference type="PANTHER" id="PTHR42834">
    <property type="entry name" value="ENDONUCLEASE/EXONUCLEASE/PHOSPHATASE FAMILY PROTEIN (AFU_ORTHOLOGUE AFUA_3G09210)"/>
    <property type="match status" value="1"/>
</dbReference>
<dbReference type="SUPFAM" id="SSF56219">
    <property type="entry name" value="DNase I-like"/>
    <property type="match status" value="1"/>
</dbReference>
<dbReference type="PANTHER" id="PTHR42834:SF1">
    <property type="entry name" value="ENDONUCLEASE_EXONUCLEASE_PHOSPHATASE FAMILY PROTEIN (AFU_ORTHOLOGUE AFUA_3G09210)"/>
    <property type="match status" value="1"/>
</dbReference>
<evidence type="ECO:0000313" key="2">
    <source>
        <dbReference type="EMBL" id="SUZ99602.1"/>
    </source>
</evidence>
<accession>A0A381S673</accession>
<sequence>MKKFPKYYVMAILSFQIVLLILVSNPLLNAQDKKGLKVSFWNVENLFDLDNDPEKNDDEFSTGGRKNVTTEIYNLKLKNCGEVLQDLNADILGICEVENRFMLEELNRAYTDRDYSIVHYDSPDNRGIDCALLYDAKVFKLLESNPVENILPGNLPTRDIVHVKGSFHDQLLHIFVNHWPSNYGGREKAIPKRAATSNLLENVLLDILETEPDANIVLIGDFNEEPTDSNIIELIDMKNDNRYAKPFVNLMDPLVGKEKVGTYVYRGKDNLIDQIIISSGLINAGPLKIIPRSLTILDLPKYRQQKGKYAHYPFRFWAGNRLLGGYSDHLAISCTLFIDH</sequence>
<dbReference type="GO" id="GO:0003824">
    <property type="term" value="F:catalytic activity"/>
    <property type="evidence" value="ECO:0007669"/>
    <property type="project" value="InterPro"/>
</dbReference>
<proteinExistence type="predicted"/>